<comment type="function">
    <text evidence="8">Ferredoxins are iron-sulfur proteins that transfer electrons in a wide variety of metabolic reactions.</text>
</comment>
<keyword evidence="3 8" id="KW-0479">Metal-binding</keyword>
<dbReference type="Proteomes" id="UP000198873">
    <property type="component" value="Unassembled WGS sequence"/>
</dbReference>
<evidence type="ECO:0000256" key="1">
    <source>
        <dbReference type="ARBA" id="ARBA00001927"/>
    </source>
</evidence>
<evidence type="ECO:0000256" key="2">
    <source>
        <dbReference type="ARBA" id="ARBA00022448"/>
    </source>
</evidence>
<dbReference type="RefSeq" id="WP_019434409.1">
    <property type="nucleotide sequence ID" value="NZ_CP054938.1"/>
</dbReference>
<comment type="cofactor">
    <cofactor evidence="1">
        <name>[3Fe-4S] cluster</name>
        <dbReference type="ChEBI" id="CHEBI:21137"/>
    </cofactor>
</comment>
<dbReference type="EMBL" id="FPAB01000008">
    <property type="protein sequence ID" value="SFT12804.1"/>
    <property type="molecule type" value="Genomic_DNA"/>
</dbReference>
<dbReference type="Pfam" id="PF13370">
    <property type="entry name" value="Fer4_13"/>
    <property type="match status" value="1"/>
</dbReference>
<dbReference type="InterPro" id="IPR001080">
    <property type="entry name" value="3Fe4S_ferredoxin"/>
</dbReference>
<evidence type="ECO:0000256" key="4">
    <source>
        <dbReference type="ARBA" id="ARBA00022982"/>
    </source>
</evidence>
<protein>
    <recommendedName>
        <fullName evidence="8">Ferredoxin</fullName>
    </recommendedName>
</protein>
<evidence type="ECO:0000313" key="10">
    <source>
        <dbReference type="Proteomes" id="UP000198873"/>
    </source>
</evidence>
<dbReference type="InterPro" id="IPR051269">
    <property type="entry name" value="Fe-S_cluster_ET"/>
</dbReference>
<dbReference type="PRINTS" id="PR00352">
    <property type="entry name" value="3FE4SFRDOXIN"/>
</dbReference>
<dbReference type="STRING" id="1176198.SAMN05444716_10858"/>
<accession>A0A1I6VH51</accession>
<evidence type="ECO:0000256" key="5">
    <source>
        <dbReference type="ARBA" id="ARBA00023004"/>
    </source>
</evidence>
<proteinExistence type="predicted"/>
<sequence length="66" mass="6821">MNIGVDTTRCCGAGQCVLIAPDVFDQREEDGIVELLDATPGEALHPAVREAAAVCPGAAITVREPS</sequence>
<dbReference type="Gene3D" id="3.30.70.20">
    <property type="match status" value="1"/>
</dbReference>
<evidence type="ECO:0000313" key="9">
    <source>
        <dbReference type="EMBL" id="SFT12804.1"/>
    </source>
</evidence>
<keyword evidence="4 8" id="KW-0249">Electron transport</keyword>
<keyword evidence="10" id="KW-1185">Reference proteome</keyword>
<keyword evidence="7" id="KW-0003">3Fe-4S</keyword>
<keyword evidence="2 8" id="KW-0813">Transport</keyword>
<dbReference type="GO" id="GO:0051538">
    <property type="term" value="F:3 iron, 4 sulfur cluster binding"/>
    <property type="evidence" value="ECO:0007669"/>
    <property type="project" value="UniProtKB-KW"/>
</dbReference>
<evidence type="ECO:0000256" key="7">
    <source>
        <dbReference type="ARBA" id="ARBA00023291"/>
    </source>
</evidence>
<organism evidence="9 10">
    <name type="scientific">Streptomyces harbinensis</name>
    <dbReference type="NCBI Taxonomy" id="1176198"/>
    <lineage>
        <taxon>Bacteria</taxon>
        <taxon>Bacillati</taxon>
        <taxon>Actinomycetota</taxon>
        <taxon>Actinomycetes</taxon>
        <taxon>Kitasatosporales</taxon>
        <taxon>Streptomycetaceae</taxon>
        <taxon>Streptomyces</taxon>
    </lineage>
</organism>
<evidence type="ECO:0000256" key="8">
    <source>
        <dbReference type="RuleBase" id="RU368020"/>
    </source>
</evidence>
<keyword evidence="6 8" id="KW-0411">Iron-sulfur</keyword>
<evidence type="ECO:0000256" key="6">
    <source>
        <dbReference type="ARBA" id="ARBA00023014"/>
    </source>
</evidence>
<dbReference type="GO" id="GO:0009055">
    <property type="term" value="F:electron transfer activity"/>
    <property type="evidence" value="ECO:0007669"/>
    <property type="project" value="UniProtKB-UniRule"/>
</dbReference>
<dbReference type="AlphaFoldDB" id="A0A1I6VH51"/>
<dbReference type="PANTHER" id="PTHR36923">
    <property type="entry name" value="FERREDOXIN"/>
    <property type="match status" value="1"/>
</dbReference>
<dbReference type="GO" id="GO:0005506">
    <property type="term" value="F:iron ion binding"/>
    <property type="evidence" value="ECO:0007669"/>
    <property type="project" value="UniProtKB-UniRule"/>
</dbReference>
<dbReference type="SUPFAM" id="SSF54862">
    <property type="entry name" value="4Fe-4S ferredoxins"/>
    <property type="match status" value="1"/>
</dbReference>
<dbReference type="PANTHER" id="PTHR36923:SF3">
    <property type="entry name" value="FERREDOXIN"/>
    <property type="match status" value="1"/>
</dbReference>
<gene>
    <name evidence="9" type="ORF">SAMN05444716_10858</name>
</gene>
<evidence type="ECO:0000256" key="3">
    <source>
        <dbReference type="ARBA" id="ARBA00022723"/>
    </source>
</evidence>
<name>A0A1I6VH51_9ACTN</name>
<reference evidence="10" key="1">
    <citation type="submission" date="2016-10" db="EMBL/GenBank/DDBJ databases">
        <authorList>
            <person name="Varghese N."/>
            <person name="Submissions S."/>
        </authorList>
    </citation>
    <scope>NUCLEOTIDE SEQUENCE [LARGE SCALE GENOMIC DNA]</scope>
    <source>
        <strain evidence="10">CGMCC 4.7047</strain>
    </source>
</reference>
<keyword evidence="5 8" id="KW-0408">Iron</keyword>